<evidence type="ECO:0000313" key="2">
    <source>
        <dbReference type="Proteomes" id="UP001597375"/>
    </source>
</evidence>
<sequence>MKLILLSIAVITAFTSCNTTIGLGRDMRILGENMEKSAEQQYSGGSADTSGAPVY</sequence>
<protein>
    <recommendedName>
        <fullName evidence="3">Entericidin</fullName>
    </recommendedName>
</protein>
<reference evidence="2" key="1">
    <citation type="journal article" date="2019" name="Int. J. Syst. Evol. Microbiol.">
        <title>The Global Catalogue of Microorganisms (GCM) 10K type strain sequencing project: providing services to taxonomists for standard genome sequencing and annotation.</title>
        <authorList>
            <consortium name="The Broad Institute Genomics Platform"/>
            <consortium name="The Broad Institute Genome Sequencing Center for Infectious Disease"/>
            <person name="Wu L."/>
            <person name="Ma J."/>
        </authorList>
    </citation>
    <scope>NUCLEOTIDE SEQUENCE [LARGE SCALE GENOMIC DNA]</scope>
    <source>
        <strain evidence="2">CGMCC 4.7106</strain>
    </source>
</reference>
<gene>
    <name evidence="1" type="ORF">ACFSSA_02005</name>
</gene>
<accession>A0ABW5D2Z8</accession>
<organism evidence="1 2">
    <name type="scientific">Luteolibacter algae</name>
    <dbReference type="NCBI Taxonomy" id="454151"/>
    <lineage>
        <taxon>Bacteria</taxon>
        <taxon>Pseudomonadati</taxon>
        <taxon>Verrucomicrobiota</taxon>
        <taxon>Verrucomicrobiia</taxon>
        <taxon>Verrucomicrobiales</taxon>
        <taxon>Verrucomicrobiaceae</taxon>
        <taxon>Luteolibacter</taxon>
    </lineage>
</organism>
<evidence type="ECO:0008006" key="3">
    <source>
        <dbReference type="Google" id="ProtNLM"/>
    </source>
</evidence>
<name>A0ABW5D2Z8_9BACT</name>
<dbReference type="Proteomes" id="UP001597375">
    <property type="component" value="Unassembled WGS sequence"/>
</dbReference>
<comment type="caution">
    <text evidence="1">The sequence shown here is derived from an EMBL/GenBank/DDBJ whole genome shotgun (WGS) entry which is preliminary data.</text>
</comment>
<proteinExistence type="predicted"/>
<evidence type="ECO:0000313" key="1">
    <source>
        <dbReference type="EMBL" id="MFD2255437.1"/>
    </source>
</evidence>
<dbReference type="PROSITE" id="PS51257">
    <property type="entry name" value="PROKAR_LIPOPROTEIN"/>
    <property type="match status" value="1"/>
</dbReference>
<dbReference type="EMBL" id="JBHUIT010000002">
    <property type="protein sequence ID" value="MFD2255437.1"/>
    <property type="molecule type" value="Genomic_DNA"/>
</dbReference>
<keyword evidence="2" id="KW-1185">Reference proteome</keyword>
<dbReference type="RefSeq" id="WP_386818096.1">
    <property type="nucleotide sequence ID" value="NZ_JBHUIT010000002.1"/>
</dbReference>